<keyword evidence="1" id="KW-0812">Transmembrane</keyword>
<sequence length="158" mass="17022">MTVKPTTVVIGSSGMTVRPVAHFANNAPDREQRRRSIVILSLLATSAFLFVLSLCLLTALVMVGRNLSSNAGSHAELTAVSDDMHLFINHNNIDGEQTTGDSGSGPSQYNRSTIFLPNSVYYSVTPTTATVESGLTTGQMNRVFKMGTQVVEKLGFRL</sequence>
<proteinExistence type="predicted"/>
<keyword evidence="3" id="KW-1185">Reference proteome</keyword>
<keyword evidence="1" id="KW-0472">Membrane</keyword>
<evidence type="ECO:0000313" key="2">
    <source>
        <dbReference type="EnsemblMetazoa" id="AMAM017981-PA"/>
    </source>
</evidence>
<dbReference type="VEuPathDB" id="VectorBase:AMAM017981"/>
<keyword evidence="1" id="KW-1133">Transmembrane helix</keyword>
<dbReference type="Proteomes" id="UP000075901">
    <property type="component" value="Unassembled WGS sequence"/>
</dbReference>
<reference evidence="2" key="2">
    <citation type="submission" date="2020-05" db="UniProtKB">
        <authorList>
            <consortium name="EnsemblMetazoa"/>
        </authorList>
    </citation>
    <scope>IDENTIFICATION</scope>
    <source>
        <strain evidence="2">maculatus3</strain>
    </source>
</reference>
<feature type="transmembrane region" description="Helical" evidence="1">
    <location>
        <begin position="37"/>
        <end position="63"/>
    </location>
</feature>
<dbReference type="EnsemblMetazoa" id="AMAM017981-RA">
    <property type="protein sequence ID" value="AMAM017981-PA"/>
    <property type="gene ID" value="AMAM017981"/>
</dbReference>
<organism evidence="2 3">
    <name type="scientific">Anopheles maculatus</name>
    <dbReference type="NCBI Taxonomy" id="74869"/>
    <lineage>
        <taxon>Eukaryota</taxon>
        <taxon>Metazoa</taxon>
        <taxon>Ecdysozoa</taxon>
        <taxon>Arthropoda</taxon>
        <taxon>Hexapoda</taxon>
        <taxon>Insecta</taxon>
        <taxon>Pterygota</taxon>
        <taxon>Neoptera</taxon>
        <taxon>Endopterygota</taxon>
        <taxon>Diptera</taxon>
        <taxon>Nematocera</taxon>
        <taxon>Culicoidea</taxon>
        <taxon>Culicidae</taxon>
        <taxon>Anophelinae</taxon>
        <taxon>Anopheles</taxon>
        <taxon>Anopheles maculatus group</taxon>
    </lineage>
</organism>
<evidence type="ECO:0000256" key="1">
    <source>
        <dbReference type="SAM" id="Phobius"/>
    </source>
</evidence>
<accession>A0A182T1X8</accession>
<reference evidence="3" key="1">
    <citation type="submission" date="2013-09" db="EMBL/GenBank/DDBJ databases">
        <title>The Genome Sequence of Anopheles maculatus species B.</title>
        <authorList>
            <consortium name="The Broad Institute Genomics Platform"/>
            <person name="Neafsey D.E."/>
            <person name="Besansky N."/>
            <person name="Howell P."/>
            <person name="Walton C."/>
            <person name="Young S.K."/>
            <person name="Zeng Q."/>
            <person name="Gargeya S."/>
            <person name="Fitzgerald M."/>
            <person name="Haas B."/>
            <person name="Abouelleil A."/>
            <person name="Allen A.W."/>
            <person name="Alvarado L."/>
            <person name="Arachchi H.M."/>
            <person name="Berlin A.M."/>
            <person name="Chapman S.B."/>
            <person name="Gainer-Dewar J."/>
            <person name="Goldberg J."/>
            <person name="Griggs A."/>
            <person name="Gujja S."/>
            <person name="Hansen M."/>
            <person name="Howarth C."/>
            <person name="Imamovic A."/>
            <person name="Ireland A."/>
            <person name="Larimer J."/>
            <person name="McCowan C."/>
            <person name="Murphy C."/>
            <person name="Pearson M."/>
            <person name="Poon T.W."/>
            <person name="Priest M."/>
            <person name="Roberts A."/>
            <person name="Saif S."/>
            <person name="Shea T."/>
            <person name="Sisk P."/>
            <person name="Sykes S."/>
            <person name="Wortman J."/>
            <person name="Nusbaum C."/>
            <person name="Birren B."/>
        </authorList>
    </citation>
    <scope>NUCLEOTIDE SEQUENCE [LARGE SCALE GENOMIC DNA]</scope>
    <source>
        <strain evidence="3">maculatus3</strain>
    </source>
</reference>
<evidence type="ECO:0000313" key="3">
    <source>
        <dbReference type="Proteomes" id="UP000075901"/>
    </source>
</evidence>
<dbReference type="AlphaFoldDB" id="A0A182T1X8"/>
<protein>
    <submittedName>
        <fullName evidence="2">Uncharacterized protein</fullName>
    </submittedName>
</protein>
<name>A0A182T1X8_9DIPT</name>